<protein>
    <submittedName>
        <fullName evidence="1">Uncharacterized protein</fullName>
    </submittedName>
</protein>
<organism evidence="1 2">
    <name type="scientific">Trichoderma citrinoviride</name>
    <dbReference type="NCBI Taxonomy" id="58853"/>
    <lineage>
        <taxon>Eukaryota</taxon>
        <taxon>Fungi</taxon>
        <taxon>Dikarya</taxon>
        <taxon>Ascomycota</taxon>
        <taxon>Pezizomycotina</taxon>
        <taxon>Sordariomycetes</taxon>
        <taxon>Hypocreomycetidae</taxon>
        <taxon>Hypocreales</taxon>
        <taxon>Hypocreaceae</taxon>
        <taxon>Trichoderma</taxon>
    </lineage>
</organism>
<dbReference type="Proteomes" id="UP000241546">
    <property type="component" value="Unassembled WGS sequence"/>
</dbReference>
<evidence type="ECO:0000313" key="1">
    <source>
        <dbReference type="EMBL" id="PTB69025.1"/>
    </source>
</evidence>
<sequence length="116" mass="13182">MATPAGKTTDHPIVFQETPVGLSDDALERARKKYRRLQKGYKGDDAIAAKLSKEQVLDLCKDLVQGVFSLVGLHHAKYINCYDACVDKCFDTNVLKVKTWSKRGRYRHFCFAKDQT</sequence>
<dbReference type="OrthoDB" id="4894528at2759"/>
<dbReference type="EMBL" id="KZ680209">
    <property type="protein sequence ID" value="PTB69025.1"/>
    <property type="molecule type" value="Genomic_DNA"/>
</dbReference>
<keyword evidence="2" id="KW-1185">Reference proteome</keyword>
<dbReference type="AlphaFoldDB" id="A0A2T4BI88"/>
<name>A0A2T4BI88_9HYPO</name>
<accession>A0A2T4BI88</accession>
<dbReference type="RefSeq" id="XP_024752345.1">
    <property type="nucleotide sequence ID" value="XM_024894001.1"/>
</dbReference>
<proteinExistence type="predicted"/>
<gene>
    <name evidence="1" type="ORF">BBK36DRAFT_1157264</name>
</gene>
<reference evidence="2" key="1">
    <citation type="submission" date="2016-07" db="EMBL/GenBank/DDBJ databases">
        <title>Multiple horizontal gene transfer events from other fungi enriched the ability of initially mycotrophic Trichoderma (Ascomycota) to feed on dead plant biomass.</title>
        <authorList>
            <consortium name="DOE Joint Genome Institute"/>
            <person name="Atanasova L."/>
            <person name="Chenthamara K."/>
            <person name="Zhang J."/>
            <person name="Grujic M."/>
            <person name="Henrissat B."/>
            <person name="Kuo A."/>
            <person name="Aerts A."/>
            <person name="Salamov A."/>
            <person name="Lipzen A."/>
            <person name="Labutti K."/>
            <person name="Barry K."/>
            <person name="Miao Y."/>
            <person name="Rahimi M.J."/>
            <person name="Shen Q."/>
            <person name="Grigoriev I.V."/>
            <person name="Kubicek C.P."/>
            <person name="Druzhinina I.S."/>
        </authorList>
    </citation>
    <scope>NUCLEOTIDE SEQUENCE [LARGE SCALE GENOMIC DNA]</scope>
    <source>
        <strain evidence="2">TUCIM 6016</strain>
    </source>
</reference>
<evidence type="ECO:0000313" key="2">
    <source>
        <dbReference type="Proteomes" id="UP000241546"/>
    </source>
</evidence>
<dbReference type="GeneID" id="36602119"/>